<dbReference type="PANTHER" id="PTHR21262">
    <property type="entry name" value="GUANOSINE-3',5'-BIS DIPHOSPHATE 3'-PYROPHOSPHOHYDROLASE"/>
    <property type="match status" value="1"/>
</dbReference>
<dbReference type="GO" id="GO:0016301">
    <property type="term" value="F:kinase activity"/>
    <property type="evidence" value="ECO:0007669"/>
    <property type="project" value="UniProtKB-KW"/>
</dbReference>
<dbReference type="RefSeq" id="WP_103906277.1">
    <property type="nucleotide sequence ID" value="NZ_CP049246.1"/>
</dbReference>
<dbReference type="GO" id="GO:0015969">
    <property type="term" value="P:guanosine tetraphosphate metabolic process"/>
    <property type="evidence" value="ECO:0007669"/>
    <property type="project" value="InterPro"/>
</dbReference>
<dbReference type="InterPro" id="IPR004095">
    <property type="entry name" value="TGS"/>
</dbReference>
<dbReference type="OrthoDB" id="9805041at2"/>
<dbReference type="InterPro" id="IPR002912">
    <property type="entry name" value="ACT_dom"/>
</dbReference>
<accession>A0A1H5YRU2</accession>
<dbReference type="Pfam" id="PF02824">
    <property type="entry name" value="TGS"/>
    <property type="match status" value="1"/>
</dbReference>
<dbReference type="FunFam" id="3.10.20.30:FF:000002">
    <property type="entry name" value="GTP pyrophosphokinase (RelA/SpoT)"/>
    <property type="match status" value="1"/>
</dbReference>
<dbReference type="SMART" id="SM00954">
    <property type="entry name" value="RelA_SpoT"/>
    <property type="match status" value="1"/>
</dbReference>
<evidence type="ECO:0000313" key="5">
    <source>
        <dbReference type="Proteomes" id="UP000236731"/>
    </source>
</evidence>
<evidence type="ECO:0000256" key="1">
    <source>
        <dbReference type="RuleBase" id="RU003847"/>
    </source>
</evidence>
<dbReference type="Pfam" id="PF04607">
    <property type="entry name" value="RelA_SpoT"/>
    <property type="match status" value="1"/>
</dbReference>
<comment type="similarity">
    <text evidence="1">Belongs to the relA/spoT family.</text>
</comment>
<dbReference type="CDD" id="cd01668">
    <property type="entry name" value="TGS_RSH"/>
    <property type="match status" value="1"/>
</dbReference>
<organism evidence="4 5">
    <name type="scientific">Sphingobacterium lactis</name>
    <dbReference type="NCBI Taxonomy" id="797291"/>
    <lineage>
        <taxon>Bacteria</taxon>
        <taxon>Pseudomonadati</taxon>
        <taxon>Bacteroidota</taxon>
        <taxon>Sphingobacteriia</taxon>
        <taxon>Sphingobacteriales</taxon>
        <taxon>Sphingobacteriaceae</taxon>
        <taxon>Sphingobacterium</taxon>
    </lineage>
</organism>
<sequence length="734" mass="83692">MEEYVIDIEAENKEIRKRYRALLRACKPTLQKGDKQQIRKAFDLALESHKDMRRKSGEPYIYHPIAVAQIAAEEIGLGTTSIVCALLHDVVEDTSVTLQDIEEQFGKKVVRIIDGLTKISGIFDPNSSMQAENFRKMLLTLADDVRVILIKLADRLHNMRTMEFMARHKQLKIASETSYLYAPLAHRLGLYAIKSELEDLSMKFTDPDTYKFIAKKLNEKKAEREKFIVDFVTPIQEILADEGIHASVFGRPKSIHSIWNKMRKKSIPFEEVYDLFAIRIIIDTDDEKEKTECWKVYSIVTDLYRPNPDRLRDWISSPKANGYESLHTTVMGPRGQWVEVQIRTRRMNEIAEKGFAAHWKYKESNSDNGLDQWIQKVRDILSNPESNAMDFVDDFKMNLFSDEIFIFTPKGTLVQLPNGATALDFAFEIHTDIGATCIGAKVNHKLVPLSHELQNGDQVEIITSSKQTPKEDWLNFVVTAKAKSKIKSSLKEEKRKVAEDGKEILERKLKSLKITYNTENINKISNFFKYPSSQELFYNVAKGTIDIKNLRDFVANERSEDANQNQFQSHINGLVEKINKKDDTILIGDDFQKVDYTLAPCCNPIPGDDIFGFLTVNDGIKIHRTSCPNASKLMANYGYRILKAKWASLHNNVAFLTGLKIVGIDDVGLVNKITTIISQDFKVNIRSLSISSNEGIFDGDIMVFVNDTAQLDSLIKHLKQIPGITGVTRYESEN</sequence>
<dbReference type="InterPro" id="IPR045865">
    <property type="entry name" value="ACT-like_dom_sf"/>
</dbReference>
<dbReference type="FunFam" id="1.10.3210.10:FF:000001">
    <property type="entry name" value="GTP pyrophosphokinase RelA"/>
    <property type="match status" value="1"/>
</dbReference>
<dbReference type="SUPFAM" id="SSF109604">
    <property type="entry name" value="HD-domain/PDEase-like"/>
    <property type="match status" value="1"/>
</dbReference>
<dbReference type="InterPro" id="IPR033655">
    <property type="entry name" value="TGS_RelA/SpoT"/>
</dbReference>
<dbReference type="Gene3D" id="3.30.70.260">
    <property type="match status" value="1"/>
</dbReference>
<dbReference type="EMBL" id="FNUT01000006">
    <property type="protein sequence ID" value="SEG26724.1"/>
    <property type="molecule type" value="Genomic_DNA"/>
</dbReference>
<evidence type="ECO:0000313" key="4">
    <source>
        <dbReference type="EMBL" id="SEG26724.1"/>
    </source>
</evidence>
<dbReference type="InterPro" id="IPR012676">
    <property type="entry name" value="TGS-like"/>
</dbReference>
<reference evidence="5" key="1">
    <citation type="submission" date="2016-10" db="EMBL/GenBank/DDBJ databases">
        <authorList>
            <person name="Varghese N."/>
            <person name="Submissions S."/>
        </authorList>
    </citation>
    <scope>NUCLEOTIDE SEQUENCE [LARGE SCALE GENOMIC DNA]</scope>
    <source>
        <strain evidence="5">DSM 22361</strain>
    </source>
</reference>
<dbReference type="Proteomes" id="UP000236731">
    <property type="component" value="Unassembled WGS sequence"/>
</dbReference>
<proteinExistence type="inferred from homology"/>
<evidence type="ECO:0000259" key="3">
    <source>
        <dbReference type="PROSITE" id="PS51880"/>
    </source>
</evidence>
<dbReference type="InterPro" id="IPR045600">
    <property type="entry name" value="RelA/SpoT_AH_RIS"/>
</dbReference>
<dbReference type="CDD" id="cd05399">
    <property type="entry name" value="NT_Rel-Spo_like"/>
    <property type="match status" value="1"/>
</dbReference>
<evidence type="ECO:0000256" key="2">
    <source>
        <dbReference type="SAM" id="Coils"/>
    </source>
</evidence>
<dbReference type="AlphaFoldDB" id="A0A1H5YRU2"/>
<dbReference type="Pfam" id="PF19296">
    <property type="entry name" value="RelA_AH_RIS"/>
    <property type="match status" value="1"/>
</dbReference>
<dbReference type="NCBIfam" id="TIGR00691">
    <property type="entry name" value="spoT_relA"/>
    <property type="match status" value="1"/>
</dbReference>
<dbReference type="PANTHER" id="PTHR21262:SF31">
    <property type="entry name" value="GTP PYROPHOSPHOKINASE"/>
    <property type="match status" value="1"/>
</dbReference>
<dbReference type="Pfam" id="PF13328">
    <property type="entry name" value="HD_4"/>
    <property type="match status" value="1"/>
</dbReference>
<dbReference type="InterPro" id="IPR012675">
    <property type="entry name" value="Beta-grasp_dom_sf"/>
</dbReference>
<dbReference type="Pfam" id="PF13291">
    <property type="entry name" value="ACT_4"/>
    <property type="match status" value="1"/>
</dbReference>
<dbReference type="InterPro" id="IPR003607">
    <property type="entry name" value="HD/PDEase_dom"/>
</dbReference>
<dbReference type="SMART" id="SM00471">
    <property type="entry name" value="HDc"/>
    <property type="match status" value="1"/>
</dbReference>
<comment type="function">
    <text evidence="1">In eubacteria ppGpp (guanosine 3'-diphosphate 5'-diphosphate) is a mediator of the stringent response that coordinates a variety of cellular activities in response to changes in nutritional abundance.</text>
</comment>
<dbReference type="Gene3D" id="3.10.20.30">
    <property type="match status" value="1"/>
</dbReference>
<feature type="coiled-coil region" evidence="2">
    <location>
        <begin position="495"/>
        <end position="522"/>
    </location>
</feature>
<name>A0A1H5YRU2_9SPHI</name>
<dbReference type="InterPro" id="IPR004811">
    <property type="entry name" value="RelA/Spo_fam"/>
</dbReference>
<dbReference type="SUPFAM" id="SSF81271">
    <property type="entry name" value="TGS-like"/>
    <property type="match status" value="1"/>
</dbReference>
<dbReference type="GO" id="GO:0005886">
    <property type="term" value="C:plasma membrane"/>
    <property type="evidence" value="ECO:0007669"/>
    <property type="project" value="TreeGrafter"/>
</dbReference>
<keyword evidence="5" id="KW-1185">Reference proteome</keyword>
<dbReference type="SUPFAM" id="SSF55021">
    <property type="entry name" value="ACT-like"/>
    <property type="match status" value="1"/>
</dbReference>
<keyword evidence="4" id="KW-0808">Transferase</keyword>
<dbReference type="InterPro" id="IPR043519">
    <property type="entry name" value="NT_sf"/>
</dbReference>
<dbReference type="Gene3D" id="3.30.460.10">
    <property type="entry name" value="Beta Polymerase, domain 2"/>
    <property type="match status" value="1"/>
</dbReference>
<dbReference type="SUPFAM" id="SSF81301">
    <property type="entry name" value="Nucleotidyltransferase"/>
    <property type="match status" value="1"/>
</dbReference>
<gene>
    <name evidence="4" type="ORF">SAMN05421877_106101</name>
</gene>
<protein>
    <submittedName>
        <fullName evidence="4">GTP pyrophosphokinase</fullName>
    </submittedName>
</protein>
<keyword evidence="2" id="KW-0175">Coiled coil</keyword>
<keyword evidence="4" id="KW-0418">Kinase</keyword>
<dbReference type="CDD" id="cd00077">
    <property type="entry name" value="HDc"/>
    <property type="match status" value="1"/>
</dbReference>
<dbReference type="PROSITE" id="PS51880">
    <property type="entry name" value="TGS"/>
    <property type="match status" value="1"/>
</dbReference>
<dbReference type="CDD" id="cd04876">
    <property type="entry name" value="ACT_RelA-SpoT"/>
    <property type="match status" value="1"/>
</dbReference>
<dbReference type="Gene3D" id="1.10.3210.10">
    <property type="entry name" value="Hypothetical protein af1432"/>
    <property type="match status" value="1"/>
</dbReference>
<dbReference type="InterPro" id="IPR007685">
    <property type="entry name" value="RelA_SpoT"/>
</dbReference>
<feature type="domain" description="TGS" evidence="3">
    <location>
        <begin position="402"/>
        <end position="463"/>
    </location>
</feature>